<dbReference type="GO" id="GO:0003677">
    <property type="term" value="F:DNA binding"/>
    <property type="evidence" value="ECO:0007669"/>
    <property type="project" value="UniProtKB-KW"/>
</dbReference>
<dbReference type="InterPro" id="IPR010998">
    <property type="entry name" value="Integrase_recombinase_N"/>
</dbReference>
<dbReference type="EMBL" id="CADCXN010000086">
    <property type="protein sequence ID" value="CAA9891990.1"/>
    <property type="molecule type" value="Genomic_DNA"/>
</dbReference>
<gene>
    <name evidence="3" type="ORF">METHB2_550009</name>
</gene>
<dbReference type="GO" id="GO:0015074">
    <property type="term" value="P:DNA integration"/>
    <property type="evidence" value="ECO:0007669"/>
    <property type="project" value="InterPro"/>
</dbReference>
<proteinExistence type="predicted"/>
<name>A0A8S0WKH9_9GAMM</name>
<evidence type="ECO:0000256" key="1">
    <source>
        <dbReference type="ARBA" id="ARBA00023125"/>
    </source>
</evidence>
<protein>
    <submittedName>
        <fullName evidence="3">Uncharacterized protein</fullName>
    </submittedName>
</protein>
<reference evidence="3 4" key="1">
    <citation type="submission" date="2020-02" db="EMBL/GenBank/DDBJ databases">
        <authorList>
            <person name="Hogendoorn C."/>
        </authorList>
    </citation>
    <scope>NUCLEOTIDE SEQUENCE [LARGE SCALE GENOMIC DNA]</scope>
    <source>
        <strain evidence="3">METHB21</strain>
    </source>
</reference>
<keyword evidence="2" id="KW-0233">DNA recombination</keyword>
<dbReference type="SUPFAM" id="SSF56349">
    <property type="entry name" value="DNA breaking-rejoining enzymes"/>
    <property type="match status" value="1"/>
</dbReference>
<accession>A0A8S0WKH9</accession>
<keyword evidence="4" id="KW-1185">Reference proteome</keyword>
<keyword evidence="1" id="KW-0238">DNA-binding</keyword>
<evidence type="ECO:0000256" key="2">
    <source>
        <dbReference type="ARBA" id="ARBA00023172"/>
    </source>
</evidence>
<dbReference type="InterPro" id="IPR013762">
    <property type="entry name" value="Integrase-like_cat_sf"/>
</dbReference>
<dbReference type="GO" id="GO:0006310">
    <property type="term" value="P:DNA recombination"/>
    <property type="evidence" value="ECO:0007669"/>
    <property type="project" value="UniProtKB-KW"/>
</dbReference>
<dbReference type="AlphaFoldDB" id="A0A8S0WKH9"/>
<comment type="caution">
    <text evidence="3">The sequence shown here is derived from an EMBL/GenBank/DDBJ whole genome shotgun (WGS) entry which is preliminary data.</text>
</comment>
<dbReference type="Gene3D" id="1.10.443.10">
    <property type="entry name" value="Intergrase catalytic core"/>
    <property type="match status" value="1"/>
</dbReference>
<dbReference type="InterPro" id="IPR011010">
    <property type="entry name" value="DNA_brk_join_enz"/>
</dbReference>
<dbReference type="Proteomes" id="UP000494216">
    <property type="component" value="Unassembled WGS sequence"/>
</dbReference>
<evidence type="ECO:0000313" key="3">
    <source>
        <dbReference type="EMBL" id="CAA9891990.1"/>
    </source>
</evidence>
<evidence type="ECO:0000313" key="4">
    <source>
        <dbReference type="Proteomes" id="UP000494216"/>
    </source>
</evidence>
<sequence>MAKRSPGLTKRNELWHINKVIKGKRLYESTGTSDLKEAERYLVKRITEFRAQLIYGERKSYTFIEAATKYLQDVKKKSLDRDAVTLKAAIPFIGDLPLEQIHMGTLETFISARKKSGLKNSTINRDLAIISRVLILAARLWRDKLGNSWLLEPPLIQFLKSDNRKPYPINEEEQERLMRELPAHLQTMVLFALNTGLRESELTGLRWSEEIRNLNILYCPVIGLRIARIALCL</sequence>
<organism evidence="3 4">
    <name type="scientific">Candidatus Methylobacter favarea</name>
    <dbReference type="NCBI Taxonomy" id="2707345"/>
    <lineage>
        <taxon>Bacteria</taxon>
        <taxon>Pseudomonadati</taxon>
        <taxon>Pseudomonadota</taxon>
        <taxon>Gammaproteobacteria</taxon>
        <taxon>Methylococcales</taxon>
        <taxon>Methylococcaceae</taxon>
        <taxon>Methylobacter</taxon>
    </lineage>
</organism>
<dbReference type="Gene3D" id="1.10.150.130">
    <property type="match status" value="1"/>
</dbReference>